<evidence type="ECO:0000259" key="2">
    <source>
        <dbReference type="SMART" id="SM00479"/>
    </source>
</evidence>
<dbReference type="SMART" id="SM00479">
    <property type="entry name" value="EXOIII"/>
    <property type="match status" value="1"/>
</dbReference>
<dbReference type="Pfam" id="PF00929">
    <property type="entry name" value="RNase_T"/>
    <property type="match status" value="1"/>
</dbReference>
<gene>
    <name evidence="3" type="ORF">AAEO50_00195</name>
</gene>
<keyword evidence="1 3" id="KW-0269">Exonuclease</keyword>
<keyword evidence="1 3" id="KW-0378">Hydrolase</keyword>
<dbReference type="InterPro" id="IPR012337">
    <property type="entry name" value="RNaseH-like_sf"/>
</dbReference>
<evidence type="ECO:0000313" key="4">
    <source>
        <dbReference type="Proteomes" id="UP001389717"/>
    </source>
</evidence>
<keyword evidence="1 3" id="KW-0540">Nuclease</keyword>
<sequence>MNRKIEDINFVVFDTETTGFRVNAEDRLLEIGAVKVEGYSVKDKVTFQTFSNPNRLISQEISELTGIQSKDVEEAPPAKEAICNFFDFLRENKADCLAGHYVSFDELVLKSELKRIGSNLKMAQSIDTLNLIGFLAPSYDMRDLERYAQVFGTRMYPRHRAVNDALTTAYLFVELLELLRDRKVDTWGELLRVSRGRN</sequence>
<dbReference type="SUPFAM" id="SSF53098">
    <property type="entry name" value="Ribonuclease H-like"/>
    <property type="match status" value="1"/>
</dbReference>
<reference evidence="3 4" key="1">
    <citation type="submission" date="2024-04" db="EMBL/GenBank/DDBJ databases">
        <title>Bacillus oryzaecorticis sp. nov., a moderately halophilic bacterium isolated from rice husks.</title>
        <authorList>
            <person name="Zhu H.-S."/>
        </authorList>
    </citation>
    <scope>NUCLEOTIDE SEQUENCE [LARGE SCALE GENOMIC DNA]</scope>
    <source>
        <strain evidence="3 4">ZC255</strain>
    </source>
</reference>
<dbReference type="InterPro" id="IPR036397">
    <property type="entry name" value="RNaseH_sf"/>
</dbReference>
<dbReference type="InterPro" id="IPR013520">
    <property type="entry name" value="Ribonucl_H"/>
</dbReference>
<evidence type="ECO:0000256" key="1">
    <source>
        <dbReference type="ARBA" id="ARBA00022839"/>
    </source>
</evidence>
<dbReference type="CDD" id="cd06127">
    <property type="entry name" value="DEDDh"/>
    <property type="match status" value="1"/>
</dbReference>
<feature type="domain" description="Exonuclease" evidence="2">
    <location>
        <begin position="9"/>
        <end position="181"/>
    </location>
</feature>
<keyword evidence="4" id="KW-1185">Reference proteome</keyword>
<proteinExistence type="predicted"/>
<accession>A0ABU9K4Q2</accession>
<name>A0ABU9K4Q2_9BACI</name>
<protein>
    <submittedName>
        <fullName evidence="3">3'-5' exonuclease</fullName>
    </submittedName>
</protein>
<dbReference type="Proteomes" id="UP001389717">
    <property type="component" value="Unassembled WGS sequence"/>
</dbReference>
<dbReference type="InterPro" id="IPR006054">
    <property type="entry name" value="DnaQ"/>
</dbReference>
<dbReference type="NCBIfam" id="TIGR00573">
    <property type="entry name" value="dnaq"/>
    <property type="match status" value="1"/>
</dbReference>
<dbReference type="EMBL" id="JBBYAF010000001">
    <property type="protein sequence ID" value="MEL3970688.1"/>
    <property type="molecule type" value="Genomic_DNA"/>
</dbReference>
<evidence type="ECO:0000313" key="3">
    <source>
        <dbReference type="EMBL" id="MEL3970688.1"/>
    </source>
</evidence>
<dbReference type="Gene3D" id="3.30.420.10">
    <property type="entry name" value="Ribonuclease H-like superfamily/Ribonuclease H"/>
    <property type="match status" value="1"/>
</dbReference>
<dbReference type="PANTHER" id="PTHR30231">
    <property type="entry name" value="DNA POLYMERASE III SUBUNIT EPSILON"/>
    <property type="match status" value="1"/>
</dbReference>
<organism evidence="3 4">
    <name type="scientific">Rossellomorea oryzaecorticis</name>
    <dbReference type="NCBI Taxonomy" id="1396505"/>
    <lineage>
        <taxon>Bacteria</taxon>
        <taxon>Bacillati</taxon>
        <taxon>Bacillota</taxon>
        <taxon>Bacilli</taxon>
        <taxon>Bacillales</taxon>
        <taxon>Bacillaceae</taxon>
        <taxon>Rossellomorea</taxon>
    </lineage>
</organism>
<dbReference type="GO" id="GO:0004527">
    <property type="term" value="F:exonuclease activity"/>
    <property type="evidence" value="ECO:0007669"/>
    <property type="project" value="UniProtKB-KW"/>
</dbReference>
<dbReference type="PANTHER" id="PTHR30231:SF41">
    <property type="entry name" value="DNA POLYMERASE III SUBUNIT EPSILON"/>
    <property type="match status" value="1"/>
</dbReference>
<comment type="caution">
    <text evidence="3">The sequence shown here is derived from an EMBL/GenBank/DDBJ whole genome shotgun (WGS) entry which is preliminary data.</text>
</comment>